<keyword evidence="1" id="KW-0418">Kinase</keyword>
<evidence type="ECO:0000313" key="1">
    <source>
        <dbReference type="EMBL" id="MFM9332422.1"/>
    </source>
</evidence>
<organism evidence="1 2">
    <name type="scientific">Paenibacillus mesotrionivorans</name>
    <dbReference type="NCBI Taxonomy" id="3160968"/>
    <lineage>
        <taxon>Bacteria</taxon>
        <taxon>Bacillati</taxon>
        <taxon>Bacillota</taxon>
        <taxon>Bacilli</taxon>
        <taxon>Bacillales</taxon>
        <taxon>Paenibacillaceae</taxon>
        <taxon>Paenibacillus</taxon>
    </lineage>
</organism>
<dbReference type="EMBL" id="JBJURJ010000030">
    <property type="protein sequence ID" value="MFM9332422.1"/>
    <property type="molecule type" value="Genomic_DNA"/>
</dbReference>
<keyword evidence="2" id="KW-1185">Reference proteome</keyword>
<dbReference type="Proteomes" id="UP001631969">
    <property type="component" value="Unassembled WGS sequence"/>
</dbReference>
<comment type="caution">
    <text evidence="1">The sequence shown here is derived from an EMBL/GenBank/DDBJ whole genome shotgun (WGS) entry which is preliminary data.</text>
</comment>
<keyword evidence="1" id="KW-0808">Transferase</keyword>
<sequence length="578" mass="66236">MRLSKQPWRKATLTRLIFSLICIMLPMYILSTIMNNWSIRTLQSEISKSMTSQVSQYLTDLEKEFQRIQTLQYDCLNDENLNRLAGIPDSLDDIEKMQNILRLQQRLNAIKNSSAYIQDVYAFIPGVAKNVSAITVNAFDPVEYEALMNSPLSFESRVRVVKNKLFLSVAYPFSLSGKREPLFLIAVELSLDKLEDTLQSMRNSEDEGLILTSPQFTLSTGRDEGFNRQLVELLGKPEGKPTAQTVDINRTSYLAVTTTSDFFGAVLSKYVPEDAVFQPLAQFRRWFLALAGIALVVIVVYSLYVYKYIHKPLIKLAKAFRKIEYGDFSVIIGHRQNDEFQYIYTRFNAMVEKLNSLIDQVYKQQILTQRAELKQLQSQINPHFLYNSFFMLNTMTRVGDYEQLEQFTNQLGEYYQFITRSSSDEVPLVKEVGHARVYTDIQAMRFSNRIKVRFGELPPQTEHIMVPRLILQPIIENAFEHGLEKKRANGLLCVSFEKDEDRLLLIVEDNGGQMDDLQAAALNRELNSNDGTVETTALLNIHQRIGMKFGPRSGLHLETGEQQGLRVIMTIYPKDGGS</sequence>
<name>A0ACC7P6Y6_9BACL</name>
<reference evidence="1" key="1">
    <citation type="submission" date="2024-12" db="EMBL/GenBank/DDBJ databases">
        <authorList>
            <person name="Wu N."/>
        </authorList>
    </citation>
    <scope>NUCLEOTIDE SEQUENCE</scope>
    <source>
        <strain evidence="1">P15</strain>
    </source>
</reference>
<dbReference type="EC" id="2.7.13.3" evidence="1"/>
<protein>
    <submittedName>
        <fullName evidence="1">Sensor histidine kinase</fullName>
        <ecNumber evidence="1">2.7.13.3</ecNumber>
    </submittedName>
</protein>
<evidence type="ECO:0000313" key="2">
    <source>
        <dbReference type="Proteomes" id="UP001631969"/>
    </source>
</evidence>
<gene>
    <name evidence="1" type="ORF">ACI1P1_29420</name>
</gene>
<accession>A0ACC7P6Y6</accession>
<proteinExistence type="predicted"/>